<accession>A0ABX5UPC5</accession>
<dbReference type="RefSeq" id="WP_137316441.1">
    <property type="nucleotide sequence ID" value="NZ_CP040017.1"/>
</dbReference>
<evidence type="ECO:0000313" key="1">
    <source>
        <dbReference type="EMBL" id="QCP13662.1"/>
    </source>
</evidence>
<protein>
    <recommendedName>
        <fullName evidence="3">C2H2-type domain-containing protein</fullName>
    </recommendedName>
</protein>
<evidence type="ECO:0008006" key="3">
    <source>
        <dbReference type="Google" id="ProtNLM"/>
    </source>
</evidence>
<reference evidence="1 2" key="1">
    <citation type="submission" date="2019-05" db="EMBL/GenBank/DDBJ databases">
        <title>Draft Genome Sequences of Six Type Strains of the Genus Massilia.</title>
        <authorList>
            <person name="Miess H."/>
            <person name="Frediansyhah A."/>
            <person name="Gross H."/>
        </authorList>
    </citation>
    <scope>NUCLEOTIDE SEQUENCE [LARGE SCALE GENOMIC DNA]</scope>
    <source>
        <strain evidence="1 2">DSMZ 26121</strain>
    </source>
</reference>
<gene>
    <name evidence="1" type="ORF">FCL38_26920</name>
</gene>
<sequence>MQATDPRCGPCRTFFTAKNHIRHPGQHLRHRHFCSIGHADNNHPRIFTAANKKTGKKKAGYRPA</sequence>
<keyword evidence="2" id="KW-1185">Reference proteome</keyword>
<organism evidence="1 2">
    <name type="scientific">Pseudoduganella umbonata</name>
    <dbReference type="NCBI Taxonomy" id="864828"/>
    <lineage>
        <taxon>Bacteria</taxon>
        <taxon>Pseudomonadati</taxon>
        <taxon>Pseudomonadota</taxon>
        <taxon>Betaproteobacteria</taxon>
        <taxon>Burkholderiales</taxon>
        <taxon>Oxalobacteraceae</taxon>
        <taxon>Telluria group</taxon>
        <taxon>Pseudoduganella</taxon>
    </lineage>
</organism>
<evidence type="ECO:0000313" key="2">
    <source>
        <dbReference type="Proteomes" id="UP000298763"/>
    </source>
</evidence>
<dbReference type="Proteomes" id="UP000298763">
    <property type="component" value="Chromosome"/>
</dbReference>
<name>A0ABX5UPC5_9BURK</name>
<proteinExistence type="predicted"/>
<dbReference type="EMBL" id="CP040017">
    <property type="protein sequence ID" value="QCP13662.1"/>
    <property type="molecule type" value="Genomic_DNA"/>
</dbReference>